<sequence length="80" mass="8805">MTDFINPSEHSKNSISELVTELTGGLGVDYCFECTGVGALVNETVESIKPEIDNMDELLTHEVQLEDISSVFEVLKKPDC</sequence>
<name>A0ACC0H6N7_9ERIC</name>
<dbReference type="Proteomes" id="UP001060215">
    <property type="component" value="Chromosome 7"/>
</dbReference>
<reference evidence="1 2" key="1">
    <citation type="journal article" date="2022" name="Plant J.">
        <title>Chromosome-level genome of Camellia lanceoleosa provides a valuable resource for understanding genome evolution and self-incompatibility.</title>
        <authorList>
            <person name="Gong W."/>
            <person name="Xiao S."/>
            <person name="Wang L."/>
            <person name="Liao Z."/>
            <person name="Chang Y."/>
            <person name="Mo W."/>
            <person name="Hu G."/>
            <person name="Li W."/>
            <person name="Zhao G."/>
            <person name="Zhu H."/>
            <person name="Hu X."/>
            <person name="Ji K."/>
            <person name="Xiang X."/>
            <person name="Song Q."/>
            <person name="Yuan D."/>
            <person name="Jin S."/>
            <person name="Zhang L."/>
        </authorList>
    </citation>
    <scope>NUCLEOTIDE SEQUENCE [LARGE SCALE GENOMIC DNA]</scope>
    <source>
        <strain evidence="1">SQ_2022a</strain>
    </source>
</reference>
<evidence type="ECO:0000313" key="1">
    <source>
        <dbReference type="EMBL" id="KAI8007836.1"/>
    </source>
</evidence>
<organism evidence="1 2">
    <name type="scientific">Camellia lanceoleosa</name>
    <dbReference type="NCBI Taxonomy" id="1840588"/>
    <lineage>
        <taxon>Eukaryota</taxon>
        <taxon>Viridiplantae</taxon>
        <taxon>Streptophyta</taxon>
        <taxon>Embryophyta</taxon>
        <taxon>Tracheophyta</taxon>
        <taxon>Spermatophyta</taxon>
        <taxon>Magnoliopsida</taxon>
        <taxon>eudicotyledons</taxon>
        <taxon>Gunneridae</taxon>
        <taxon>Pentapetalae</taxon>
        <taxon>asterids</taxon>
        <taxon>Ericales</taxon>
        <taxon>Theaceae</taxon>
        <taxon>Camellia</taxon>
    </lineage>
</organism>
<protein>
    <submittedName>
        <fullName evidence="1">CYP enzymes assisting alcohol dehydrogenase</fullName>
    </submittedName>
</protein>
<evidence type="ECO:0000313" key="2">
    <source>
        <dbReference type="Proteomes" id="UP001060215"/>
    </source>
</evidence>
<comment type="caution">
    <text evidence="1">The sequence shown here is derived from an EMBL/GenBank/DDBJ whole genome shotgun (WGS) entry which is preliminary data.</text>
</comment>
<gene>
    <name evidence="1" type="ORF">LOK49_LG07G00046</name>
</gene>
<proteinExistence type="predicted"/>
<accession>A0ACC0H6N7</accession>
<keyword evidence="2" id="KW-1185">Reference proteome</keyword>
<dbReference type="EMBL" id="CM045764">
    <property type="protein sequence ID" value="KAI8007836.1"/>
    <property type="molecule type" value="Genomic_DNA"/>
</dbReference>